<keyword evidence="1" id="KW-0472">Membrane</keyword>
<dbReference type="RefSeq" id="WP_279525290.1">
    <property type="nucleotide sequence ID" value="NZ_JARVII010000062.1"/>
</dbReference>
<keyword evidence="1" id="KW-0812">Transmembrane</keyword>
<dbReference type="EMBL" id="JARVII010000062">
    <property type="protein sequence ID" value="MDG9700603.1"/>
    <property type="molecule type" value="Genomic_DNA"/>
</dbReference>
<sequence>MIGMIAYAILGGFILIAVFISNRLVKIFGWSLSPNKLFLLRLGVFFGIFFILFFDRIIGMIQFEYICYRKATVKLDPDWIKVRRAKFETKETKLWGYLVPTSCTDYKYQDIDSGKVFFSFTQCSRGGGILLKMISFNGSSGGASCVAKEMPDIFHAINVDALIEKGDSQ</sequence>
<evidence type="ECO:0000313" key="3">
    <source>
        <dbReference type="Proteomes" id="UP001237156"/>
    </source>
</evidence>
<feature type="transmembrane region" description="Helical" evidence="1">
    <location>
        <begin position="37"/>
        <end position="54"/>
    </location>
</feature>
<accession>A0AAW6RJU1</accession>
<keyword evidence="3" id="KW-1185">Reference proteome</keyword>
<keyword evidence="1" id="KW-1133">Transmembrane helix</keyword>
<evidence type="ECO:0000313" key="2">
    <source>
        <dbReference type="EMBL" id="MDG9700603.1"/>
    </source>
</evidence>
<feature type="transmembrane region" description="Helical" evidence="1">
    <location>
        <begin position="6"/>
        <end position="25"/>
    </location>
</feature>
<reference evidence="2 3" key="1">
    <citation type="submission" date="2023-04" db="EMBL/GenBank/DDBJ databases">
        <title>Ottowia paracancer sp. nov., isolated from human stomach.</title>
        <authorList>
            <person name="Song Y."/>
        </authorList>
    </citation>
    <scope>NUCLEOTIDE SEQUENCE [LARGE SCALE GENOMIC DNA]</scope>
    <source>
        <strain evidence="2 3">10c7w1</strain>
    </source>
</reference>
<name>A0AAW6RJU1_9BURK</name>
<comment type="caution">
    <text evidence="2">The sequence shown here is derived from an EMBL/GenBank/DDBJ whole genome shotgun (WGS) entry which is preliminary data.</text>
</comment>
<protein>
    <submittedName>
        <fullName evidence="2">Uncharacterized protein</fullName>
    </submittedName>
</protein>
<gene>
    <name evidence="2" type="ORF">QB898_13000</name>
</gene>
<organism evidence="2 3">
    <name type="scientific">Ottowia cancrivicina</name>
    <dbReference type="NCBI Taxonomy" id="3040346"/>
    <lineage>
        <taxon>Bacteria</taxon>
        <taxon>Pseudomonadati</taxon>
        <taxon>Pseudomonadota</taxon>
        <taxon>Betaproteobacteria</taxon>
        <taxon>Burkholderiales</taxon>
        <taxon>Comamonadaceae</taxon>
        <taxon>Ottowia</taxon>
    </lineage>
</organism>
<evidence type="ECO:0000256" key="1">
    <source>
        <dbReference type="SAM" id="Phobius"/>
    </source>
</evidence>
<dbReference type="AlphaFoldDB" id="A0AAW6RJU1"/>
<dbReference type="Proteomes" id="UP001237156">
    <property type="component" value="Unassembled WGS sequence"/>
</dbReference>
<proteinExistence type="predicted"/>